<evidence type="ECO:0000313" key="2">
    <source>
        <dbReference type="Proteomes" id="UP000489600"/>
    </source>
</evidence>
<gene>
    <name evidence="1" type="ORF">ANE_LOCUS12696</name>
</gene>
<name>A0A565BKX9_9BRAS</name>
<evidence type="ECO:0000313" key="1">
    <source>
        <dbReference type="EMBL" id="VVB02252.1"/>
    </source>
</evidence>
<proteinExistence type="predicted"/>
<organism evidence="1 2">
    <name type="scientific">Arabis nemorensis</name>
    <dbReference type="NCBI Taxonomy" id="586526"/>
    <lineage>
        <taxon>Eukaryota</taxon>
        <taxon>Viridiplantae</taxon>
        <taxon>Streptophyta</taxon>
        <taxon>Embryophyta</taxon>
        <taxon>Tracheophyta</taxon>
        <taxon>Spermatophyta</taxon>
        <taxon>Magnoliopsida</taxon>
        <taxon>eudicotyledons</taxon>
        <taxon>Gunneridae</taxon>
        <taxon>Pentapetalae</taxon>
        <taxon>rosids</taxon>
        <taxon>malvids</taxon>
        <taxon>Brassicales</taxon>
        <taxon>Brassicaceae</taxon>
        <taxon>Arabideae</taxon>
        <taxon>Arabis</taxon>
    </lineage>
</organism>
<dbReference type="AlphaFoldDB" id="A0A565BKX9"/>
<protein>
    <submittedName>
        <fullName evidence="1">Uncharacterized protein</fullName>
    </submittedName>
</protein>
<dbReference type="Proteomes" id="UP000489600">
    <property type="component" value="Unassembled WGS sequence"/>
</dbReference>
<sequence>MKGRAKTQICYKSKDLVRLKTQSCFVHRSVTKPRPWMMRSETARHSTMLEVCNKTWMIV</sequence>
<dbReference type="EMBL" id="CABITT030000004">
    <property type="protein sequence ID" value="VVB02252.1"/>
    <property type="molecule type" value="Genomic_DNA"/>
</dbReference>
<accession>A0A565BKX9</accession>
<reference evidence="1" key="1">
    <citation type="submission" date="2019-07" db="EMBL/GenBank/DDBJ databases">
        <authorList>
            <person name="Dittberner H."/>
        </authorList>
    </citation>
    <scope>NUCLEOTIDE SEQUENCE [LARGE SCALE GENOMIC DNA]</scope>
</reference>
<keyword evidence="2" id="KW-1185">Reference proteome</keyword>
<comment type="caution">
    <text evidence="1">The sequence shown here is derived from an EMBL/GenBank/DDBJ whole genome shotgun (WGS) entry which is preliminary data.</text>
</comment>